<dbReference type="PIRSF" id="PIRSF000103">
    <property type="entry name" value="HIBADH"/>
    <property type="match status" value="1"/>
</dbReference>
<dbReference type="InterPro" id="IPR002204">
    <property type="entry name" value="3-OH-isobutyrate_DH-rel_CS"/>
</dbReference>
<dbReference type="InterPro" id="IPR029154">
    <property type="entry name" value="HIBADH-like_NADP-bd"/>
</dbReference>
<dbReference type="PANTHER" id="PTHR43580">
    <property type="entry name" value="OXIDOREDUCTASE GLYR1-RELATED"/>
    <property type="match status" value="1"/>
</dbReference>
<dbReference type="Proteomes" id="UP000243065">
    <property type="component" value="Unassembled WGS sequence"/>
</dbReference>
<dbReference type="OrthoDB" id="9812907at2"/>
<dbReference type="InterPro" id="IPR008927">
    <property type="entry name" value="6-PGluconate_DH-like_C_sf"/>
</dbReference>
<dbReference type="InterPro" id="IPR036291">
    <property type="entry name" value="NAD(P)-bd_dom_sf"/>
</dbReference>
<dbReference type="SUPFAM" id="SSF51735">
    <property type="entry name" value="NAD(P)-binding Rossmann-fold domains"/>
    <property type="match status" value="1"/>
</dbReference>
<evidence type="ECO:0000256" key="1">
    <source>
        <dbReference type="ARBA" id="ARBA00023002"/>
    </source>
</evidence>
<keyword evidence="6" id="KW-1185">Reference proteome</keyword>
<protein>
    <submittedName>
        <fullName evidence="5">Glyoxylate/succinic semialdehyde reductase</fullName>
    </submittedName>
</protein>
<evidence type="ECO:0000256" key="2">
    <source>
        <dbReference type="ARBA" id="ARBA00023027"/>
    </source>
</evidence>
<dbReference type="InterPro" id="IPR051265">
    <property type="entry name" value="HIBADH-related_NP60_sf"/>
</dbReference>
<dbReference type="InterPro" id="IPR015815">
    <property type="entry name" value="HIBADH-related"/>
</dbReference>
<dbReference type="AlphaFoldDB" id="A0A656D0R0"/>
<dbReference type="GO" id="GO:0050661">
    <property type="term" value="F:NADP binding"/>
    <property type="evidence" value="ECO:0007669"/>
    <property type="project" value="InterPro"/>
</dbReference>
<organism evidence="5 6">
    <name type="scientific">Kryptobacter tengchongensis</name>
    <dbReference type="NCBI Taxonomy" id="1643429"/>
    <lineage>
        <taxon>Bacteria</taxon>
        <taxon>Pseudomonadati</taxon>
        <taxon>Candidatus Kryptoniota</taxon>
        <taxon>Candidatus Kryptobacter</taxon>
    </lineage>
</organism>
<evidence type="ECO:0000313" key="6">
    <source>
        <dbReference type="Proteomes" id="UP000243065"/>
    </source>
</evidence>
<accession>A0A656D0R0</accession>
<dbReference type="GO" id="GO:0051287">
    <property type="term" value="F:NAD binding"/>
    <property type="evidence" value="ECO:0007669"/>
    <property type="project" value="InterPro"/>
</dbReference>
<evidence type="ECO:0000259" key="4">
    <source>
        <dbReference type="Pfam" id="PF14833"/>
    </source>
</evidence>
<dbReference type="RefSeq" id="WP_072213186.1">
    <property type="nucleotide sequence ID" value="NZ_CZVH01000077.1"/>
</dbReference>
<reference evidence="5 6" key="1">
    <citation type="submission" date="2015-11" db="EMBL/GenBank/DDBJ databases">
        <authorList>
            <person name="Varghese N."/>
        </authorList>
    </citation>
    <scope>NUCLEOTIDE SEQUENCE [LARGE SCALE GENOMIC DNA]</scope>
    <source>
        <strain evidence="5 6">JGI-24</strain>
    </source>
</reference>
<evidence type="ECO:0000313" key="5">
    <source>
        <dbReference type="EMBL" id="CUT02670.1"/>
    </source>
</evidence>
<name>A0A656D0R0_KRYT1</name>
<dbReference type="EMBL" id="CZVU01000053">
    <property type="protein sequence ID" value="CUT02670.1"/>
    <property type="molecule type" value="Genomic_DNA"/>
</dbReference>
<sequence length="292" mass="32359">MKKIGFIGLGIMGEMMAKRLLNNGYELVVYNRTKEKILKLGDKGITPVESPAEIVKNCDITISMLADSKALENIAYDKNGIFNNLKNGFIHIDMSTVSPSTTLKLYSDYKKQGAYFIHAPVLGSKTQAGDGTLLIFAGGDKSAIEKCEEIFKVLGKKTWKFDSVEKATILKLAMNSMIATMIVALSQAFVLAEKSGIPKEIVLEVLENSALNSAMYQNKGKTIINGNFEPNFYVKHMLKDINLVLDLALDLKIPFPVISSIREMFVQTLSKYENEDYSAIYKTMAELAGIEI</sequence>
<dbReference type="Gene3D" id="1.10.1040.10">
    <property type="entry name" value="N-(1-d-carboxylethyl)-l-norvaline Dehydrogenase, domain 2"/>
    <property type="match status" value="1"/>
</dbReference>
<dbReference type="PANTHER" id="PTHR43580:SF2">
    <property type="entry name" value="CYTOKINE-LIKE NUCLEAR FACTOR N-PAC"/>
    <property type="match status" value="1"/>
</dbReference>
<dbReference type="Gene3D" id="3.40.50.720">
    <property type="entry name" value="NAD(P)-binding Rossmann-like Domain"/>
    <property type="match status" value="1"/>
</dbReference>
<feature type="domain" description="6-phosphogluconate dehydrogenase NADP-binding" evidence="3">
    <location>
        <begin position="3"/>
        <end position="158"/>
    </location>
</feature>
<gene>
    <name evidence="5" type="ORF">JGI24_01166</name>
</gene>
<dbReference type="GO" id="GO:0016054">
    <property type="term" value="P:organic acid catabolic process"/>
    <property type="evidence" value="ECO:0007669"/>
    <property type="project" value="UniProtKB-ARBA"/>
</dbReference>
<dbReference type="SUPFAM" id="SSF48179">
    <property type="entry name" value="6-phosphogluconate dehydrogenase C-terminal domain-like"/>
    <property type="match status" value="1"/>
</dbReference>
<dbReference type="Pfam" id="PF14833">
    <property type="entry name" value="NAD_binding_11"/>
    <property type="match status" value="1"/>
</dbReference>
<keyword evidence="1" id="KW-0560">Oxidoreductase</keyword>
<dbReference type="GO" id="GO:0016491">
    <property type="term" value="F:oxidoreductase activity"/>
    <property type="evidence" value="ECO:0007669"/>
    <property type="project" value="UniProtKB-KW"/>
</dbReference>
<dbReference type="InterPro" id="IPR006115">
    <property type="entry name" value="6PGDH_NADP-bd"/>
</dbReference>
<proteinExistence type="predicted"/>
<dbReference type="PROSITE" id="PS00895">
    <property type="entry name" value="3_HYDROXYISOBUT_DH"/>
    <property type="match status" value="1"/>
</dbReference>
<evidence type="ECO:0000259" key="3">
    <source>
        <dbReference type="Pfam" id="PF03446"/>
    </source>
</evidence>
<keyword evidence="2" id="KW-0520">NAD</keyword>
<feature type="domain" description="3-hydroxyisobutyrate dehydrogenase-like NAD-binding" evidence="4">
    <location>
        <begin position="168"/>
        <end position="283"/>
    </location>
</feature>
<dbReference type="InterPro" id="IPR013328">
    <property type="entry name" value="6PGD_dom2"/>
</dbReference>
<dbReference type="Pfam" id="PF03446">
    <property type="entry name" value="NAD_binding_2"/>
    <property type="match status" value="1"/>
</dbReference>